<dbReference type="EMBL" id="JANUGV010000009">
    <property type="protein sequence ID" value="MCS0610852.1"/>
    <property type="molecule type" value="Genomic_DNA"/>
</dbReference>
<dbReference type="InterPro" id="IPR029462">
    <property type="entry name" value="Rnk_N"/>
</dbReference>
<keyword evidence="4" id="KW-1185">Reference proteome</keyword>
<dbReference type="Pfam" id="PF14760">
    <property type="entry name" value="Rnk_N"/>
    <property type="match status" value="1"/>
</dbReference>
<accession>A0ABT2BQS0</accession>
<sequence>MTPDIIISSQDLDRLEALLETLPASLASSRDALLAELQRADIREPHEIAPTVVTMNSRVRFAVEPSGETFSLTLSYPANMHDGPDRISILSPVGAAMLGLSAGAMIDWPGPDGNTLRVRVLEVCAPPGSGLADTQTGRAAQ</sequence>
<gene>
    <name evidence="3" type="primary">rnk</name>
    <name evidence="3" type="ORF">NX773_22020</name>
</gene>
<dbReference type="GO" id="GO:0016301">
    <property type="term" value="F:kinase activity"/>
    <property type="evidence" value="ECO:0007669"/>
    <property type="project" value="UniProtKB-KW"/>
</dbReference>
<dbReference type="InterPro" id="IPR001437">
    <property type="entry name" value="Tscrpt_elong_fac_GreA/B_C"/>
</dbReference>
<keyword evidence="3" id="KW-0418">Kinase</keyword>
<evidence type="ECO:0000259" key="2">
    <source>
        <dbReference type="Pfam" id="PF14760"/>
    </source>
</evidence>
<dbReference type="PANTHER" id="PTHR30437:SF5">
    <property type="entry name" value="REGULATOR OF NUCLEOSIDE DIPHOSPHATE KINASE"/>
    <property type="match status" value="1"/>
</dbReference>
<dbReference type="InterPro" id="IPR036953">
    <property type="entry name" value="GreA/GreB_C_sf"/>
</dbReference>
<dbReference type="Pfam" id="PF01272">
    <property type="entry name" value="GreA_GreB"/>
    <property type="match status" value="1"/>
</dbReference>
<name>A0ABT2BQS0_9BURK</name>
<reference evidence="3 4" key="1">
    <citation type="submission" date="2022-08" db="EMBL/GenBank/DDBJ databases">
        <title>Reclassification of Massilia species as members of the genera Telluria, Duganella, Pseudoduganella, Mokoshia gen. nov. and Zemynaea gen. nov. using orthogonal and non-orthogonal genome-based approaches.</title>
        <authorList>
            <person name="Bowman J.P."/>
        </authorList>
    </citation>
    <scope>NUCLEOTIDE SEQUENCE [LARGE SCALE GENOMIC DNA]</scope>
    <source>
        <strain evidence="3 4">JCM 31607</strain>
    </source>
</reference>
<feature type="domain" description="Regulator of nucleoside diphosphate kinase N-terminal" evidence="2">
    <location>
        <begin position="3"/>
        <end position="42"/>
    </location>
</feature>
<evidence type="ECO:0000313" key="3">
    <source>
        <dbReference type="EMBL" id="MCS0610852.1"/>
    </source>
</evidence>
<keyword evidence="3" id="KW-0808">Transferase</keyword>
<dbReference type="NCBIfam" id="NF004396">
    <property type="entry name" value="PRK05753.1"/>
    <property type="match status" value="1"/>
</dbReference>
<organism evidence="3 4">
    <name type="scientific">Massilia solisilvae</name>
    <dbReference type="NCBI Taxonomy" id="1811225"/>
    <lineage>
        <taxon>Bacteria</taxon>
        <taxon>Pseudomonadati</taxon>
        <taxon>Pseudomonadota</taxon>
        <taxon>Betaproteobacteria</taxon>
        <taxon>Burkholderiales</taxon>
        <taxon>Oxalobacteraceae</taxon>
        <taxon>Telluria group</taxon>
        <taxon>Massilia</taxon>
    </lineage>
</organism>
<feature type="domain" description="Transcription elongation factor GreA/GreB C-terminal" evidence="1">
    <location>
        <begin position="51"/>
        <end position="123"/>
    </location>
</feature>
<evidence type="ECO:0000259" key="1">
    <source>
        <dbReference type="Pfam" id="PF01272"/>
    </source>
</evidence>
<dbReference type="InterPro" id="IPR023459">
    <property type="entry name" value="Tscrpt_elong_fac_GreA/B_fam"/>
</dbReference>
<comment type="caution">
    <text evidence="3">The sequence shown here is derived from an EMBL/GenBank/DDBJ whole genome shotgun (WGS) entry which is preliminary data.</text>
</comment>
<dbReference type="Gene3D" id="3.10.50.30">
    <property type="entry name" value="Transcription elongation factor, GreA/GreB, C-terminal domain"/>
    <property type="match status" value="1"/>
</dbReference>
<protein>
    <submittedName>
        <fullName evidence="3">Nucleoside diphosphate kinase regulator</fullName>
    </submittedName>
</protein>
<dbReference type="Gene3D" id="1.10.286.20">
    <property type="match status" value="1"/>
</dbReference>
<proteinExistence type="predicted"/>
<evidence type="ECO:0000313" key="4">
    <source>
        <dbReference type="Proteomes" id="UP001205861"/>
    </source>
</evidence>
<dbReference type="SUPFAM" id="SSF54534">
    <property type="entry name" value="FKBP-like"/>
    <property type="match status" value="1"/>
</dbReference>
<dbReference type="Proteomes" id="UP001205861">
    <property type="component" value="Unassembled WGS sequence"/>
</dbReference>
<dbReference type="PANTHER" id="PTHR30437">
    <property type="entry name" value="TRANSCRIPTION ELONGATION FACTOR GREA"/>
    <property type="match status" value="1"/>
</dbReference>